<reference evidence="1" key="1">
    <citation type="submission" date="2011-06" db="EMBL/GenBank/DDBJ databases">
        <title>The Genome Sequence of Fusarium oxysporum Fo47.</title>
        <authorList>
            <consortium name="The Broad Institute Genome Sequencing Platform"/>
            <person name="Ma L.-J."/>
            <person name="Gale L.R."/>
            <person name="Schwartz D.C."/>
            <person name="Zhou S."/>
            <person name="Corby-Kistler H."/>
            <person name="Young S.K."/>
            <person name="Zeng Q."/>
            <person name="Gargeya S."/>
            <person name="Fitzgerald M."/>
            <person name="Haas B."/>
            <person name="Abouelleil A."/>
            <person name="Alvarado L."/>
            <person name="Arachchi H.M."/>
            <person name="Berlin A."/>
            <person name="Brown A."/>
            <person name="Chapman S.B."/>
            <person name="Chen Z."/>
            <person name="Dunbar C."/>
            <person name="Freedman E."/>
            <person name="Gearin G."/>
            <person name="Gellesch M."/>
            <person name="Goldberg J."/>
            <person name="Griggs A."/>
            <person name="Gujja S."/>
            <person name="Heiman D."/>
            <person name="Howarth C."/>
            <person name="Larson L."/>
            <person name="Lui A."/>
            <person name="MacDonald P.J.P."/>
            <person name="Mehta T."/>
            <person name="Montmayeur A."/>
            <person name="Murphy C."/>
            <person name="Neiman D."/>
            <person name="Pearson M."/>
            <person name="Priest M."/>
            <person name="Roberts A."/>
            <person name="Saif S."/>
            <person name="Shea T."/>
            <person name="Shenoy N."/>
            <person name="Sisk P."/>
            <person name="Stolte C."/>
            <person name="Sykes S."/>
            <person name="Wortman J."/>
            <person name="Nusbaum C."/>
            <person name="Birren B."/>
        </authorList>
    </citation>
    <scope>NUCLEOTIDE SEQUENCE [LARGE SCALE GENOMIC DNA]</scope>
    <source>
        <strain evidence="1">Fo47</strain>
    </source>
</reference>
<dbReference type="AlphaFoldDB" id="W9KGB8"/>
<dbReference type="Proteomes" id="UP000030766">
    <property type="component" value="Unassembled WGS sequence"/>
</dbReference>
<dbReference type="HOGENOM" id="CLU_1250731_0_0_1"/>
<evidence type="ECO:0008006" key="2">
    <source>
        <dbReference type="Google" id="ProtNLM"/>
    </source>
</evidence>
<protein>
    <recommendedName>
        <fullName evidence="2">Apple domain-containing protein</fullName>
    </recommendedName>
</protein>
<accession>W9KGB8</accession>
<gene>
    <name evidence="1" type="ORF">FOZG_04540</name>
</gene>
<dbReference type="EMBL" id="JH717898">
    <property type="protein sequence ID" value="EWZ43431.1"/>
    <property type="molecule type" value="Genomic_DNA"/>
</dbReference>
<dbReference type="VEuPathDB" id="FungiDB:FOZG_04540"/>
<organism evidence="1">
    <name type="scientific">Fusarium oxysporum Fo47</name>
    <dbReference type="NCBI Taxonomy" id="660027"/>
    <lineage>
        <taxon>Eukaryota</taxon>
        <taxon>Fungi</taxon>
        <taxon>Dikarya</taxon>
        <taxon>Ascomycota</taxon>
        <taxon>Pezizomycotina</taxon>
        <taxon>Sordariomycetes</taxon>
        <taxon>Hypocreomycetidae</taxon>
        <taxon>Hypocreales</taxon>
        <taxon>Nectriaceae</taxon>
        <taxon>Fusarium</taxon>
        <taxon>Fusarium oxysporum species complex</taxon>
    </lineage>
</organism>
<name>W9KGB8_FUSOX</name>
<evidence type="ECO:0000313" key="1">
    <source>
        <dbReference type="EMBL" id="EWZ43431.1"/>
    </source>
</evidence>
<sequence>MRSNLLFVSLWDATSELAGPCKPSLITTSTEGLATITSLTEESSSTIPSTSLDESHGTTTLTTSATVTVDTTSYLSETTTTEGTIETSEAEESTEMDITTSFEITTTIDTTSAAATTSAAPLSCAQLDNPYTVDGAQFGLECCTGILGGAGIANVWTDDFVSCIKACADEPSCNAAQRRPSTGICSLFSSFATTDADVDSDSCFRKEDTTTTTDIAIETAA</sequence>
<proteinExistence type="predicted"/>
<reference evidence="1" key="2">
    <citation type="submission" date="2012-06" db="EMBL/GenBank/DDBJ databases">
        <title>Annotation of the Genome Sequence of Fusarium oxysporum Fo47.</title>
        <authorList>
            <consortium name="The Broad Institute Genomics Platform"/>
            <person name="Ma L.-J."/>
            <person name="Corby-Kistler H."/>
            <person name="Broz K."/>
            <person name="Gale L.R."/>
            <person name="Jonkers W."/>
            <person name="O'Donnell K."/>
            <person name="Ploetz R."/>
            <person name="Steinberg C."/>
            <person name="Schwartz D.C."/>
            <person name="VanEtten H."/>
            <person name="Zhou S."/>
            <person name="Young S.K."/>
            <person name="Zeng Q."/>
            <person name="Gargeya S."/>
            <person name="Fitzgerald M."/>
            <person name="Abouelleil A."/>
            <person name="Alvarado L."/>
            <person name="Chapman S.B."/>
            <person name="Gainer-Dewar J."/>
            <person name="Goldberg J."/>
            <person name="Griggs A."/>
            <person name="Gujja S."/>
            <person name="Hansen M."/>
            <person name="Howarth C."/>
            <person name="Imamovic A."/>
            <person name="Ireland A."/>
            <person name="Larimer J."/>
            <person name="McCowan C."/>
            <person name="Murphy C."/>
            <person name="Pearson M."/>
            <person name="Poon T.W."/>
            <person name="Priest M."/>
            <person name="Roberts A."/>
            <person name="Saif S."/>
            <person name="Shea T."/>
            <person name="Sykes S."/>
            <person name="Wortman J."/>
            <person name="Nusbaum C."/>
            <person name="Birren B."/>
        </authorList>
    </citation>
    <scope>NUCLEOTIDE SEQUENCE</scope>
    <source>
        <strain evidence="1">Fo47</strain>
    </source>
</reference>